<feature type="region of interest" description="Disordered" evidence="2">
    <location>
        <begin position="488"/>
        <end position="508"/>
    </location>
</feature>
<evidence type="ECO:0000313" key="5">
    <source>
        <dbReference type="Proteomes" id="UP000182128"/>
    </source>
</evidence>
<proteinExistence type="predicted"/>
<dbReference type="Proteomes" id="UP000182128">
    <property type="component" value="Unassembled WGS sequence"/>
</dbReference>
<sequence length="546" mass="64145">MFYRSSASIFACLCYALTLYIFPFNYVHGVSPRRQATNPFFLPTHFDGVFSPSRKVFRIRNANKKDCIVTVPNYTTPHGAQKKYIEEYYSGAERGKYSPLHTQKGDVAAGGGINEDVSLTGKKKLNEPNDGVMEYGPNAEGKTSPVNPQGDEPLNRRGETRIVKYEEREDVETPLKSSQGDAPTTKDANNDNCANGVTEALKQEEEEPVSFPLAQLQQKRKRKKVQNEEVRKKLSELAKLRWRDEEERKKLLRCKNQFKHSEKTKQLLSYKIKLKWTDENYRKSIIEKTRIFNQDENTKRRKSILLRQKWKTKEFRDKMLSGRKPFTLERRKRISEIIKQKWREDEYKQKTLQAIRDNYKKRKLQVGLNPNFNYVQNVMLFKRVRNIDEAVDLFTVSLNECSTFRGLQKVHTTWSLYTVMITLFHHFTSPFYITILHHHSTSPLYITILHHHFTSPFYITTLHHHRPPPLPSQLGLSAPKIRFFPSNHREKLRGKKKRKKKKEAKDPENYKENWRNIYDSLLDTNEFQHSLAYMNHVGNLSVSTNT</sequence>
<evidence type="ECO:0000313" key="6">
    <source>
        <dbReference type="Proteomes" id="UP000182142"/>
    </source>
</evidence>
<feature type="compositionally biased region" description="Basic residues" evidence="2">
    <location>
        <begin position="490"/>
        <end position="502"/>
    </location>
</feature>
<protein>
    <submittedName>
        <fullName evidence="3">Uncharacterized protein</fullName>
    </submittedName>
</protein>
<feature type="coiled-coil region" evidence="1">
    <location>
        <begin position="213"/>
        <end position="240"/>
    </location>
</feature>
<evidence type="ECO:0000256" key="1">
    <source>
        <dbReference type="SAM" id="Coils"/>
    </source>
</evidence>
<feature type="region of interest" description="Disordered" evidence="2">
    <location>
        <begin position="109"/>
        <end position="193"/>
    </location>
</feature>
<evidence type="ECO:0000313" key="3">
    <source>
        <dbReference type="EMBL" id="SBO22336.1"/>
    </source>
</evidence>
<feature type="compositionally biased region" description="Basic and acidic residues" evidence="2">
    <location>
        <begin position="153"/>
        <end position="173"/>
    </location>
</feature>
<reference evidence="5 6" key="2">
    <citation type="submission" date="2016-05" db="EMBL/GenBank/DDBJ databases">
        <authorList>
            <person name="Sharaf H."/>
        </authorList>
    </citation>
    <scope>NUCLEOTIDE SEQUENCE [LARGE SCALE GENOMIC DNA]</scope>
    <source>
        <strain evidence="5 6">H</strain>
    </source>
</reference>
<feature type="compositionally biased region" description="Polar residues" evidence="2">
    <location>
        <begin position="175"/>
        <end position="193"/>
    </location>
</feature>
<dbReference type="Proteomes" id="UP000182142">
    <property type="component" value="Unassembled WGS sequence"/>
</dbReference>
<reference evidence="3" key="1">
    <citation type="submission" date="2016-05" db="EMBL/GenBank/DDBJ databases">
        <authorList>
            <person name="Lavstsen T."/>
            <person name="Jespersen J.S."/>
        </authorList>
    </citation>
    <scope>NUCLEOTIDE SEQUENCE [LARGE SCALE GENOMIC DNA]</scope>
</reference>
<dbReference type="EMBL" id="CWHQ02000005">
    <property type="protein sequence ID" value="SBO22336.1"/>
    <property type="molecule type" value="Genomic_DNA"/>
</dbReference>
<name>A0A1A7VK71_PLAKH</name>
<keyword evidence="1" id="KW-0175">Coiled coil</keyword>
<accession>A0A1A7VK71</accession>
<dbReference type="AlphaFoldDB" id="A0A1A7VK71"/>
<evidence type="ECO:0000313" key="4">
    <source>
        <dbReference type="EMBL" id="SBO28773.1"/>
    </source>
</evidence>
<evidence type="ECO:0000256" key="2">
    <source>
        <dbReference type="SAM" id="MobiDB-lite"/>
    </source>
</evidence>
<dbReference type="EMBL" id="CWHR02000020">
    <property type="protein sequence ID" value="SBO28773.1"/>
    <property type="molecule type" value="Genomic_DNA"/>
</dbReference>
<gene>
    <name evidence="3" type="ORF">PKNA1_C2_0819800</name>
    <name evidence="4" type="ORF">PKNA1_H1_0819800</name>
</gene>
<organism evidence="3 5">
    <name type="scientific">Plasmodium knowlesi (strain H)</name>
    <dbReference type="NCBI Taxonomy" id="5851"/>
    <lineage>
        <taxon>Eukaryota</taxon>
        <taxon>Sar</taxon>
        <taxon>Alveolata</taxon>
        <taxon>Apicomplexa</taxon>
        <taxon>Aconoidasida</taxon>
        <taxon>Haemosporida</taxon>
        <taxon>Plasmodiidae</taxon>
        <taxon>Plasmodium</taxon>
        <taxon>Plasmodium (Plasmodium)</taxon>
    </lineage>
</organism>